<dbReference type="RefSeq" id="WP_312881230.1">
    <property type="nucleotide sequence ID" value="NZ_JACJII010000001.1"/>
</dbReference>
<name>A0A7W3N262_9ACTN</name>
<evidence type="ECO:0000313" key="2">
    <source>
        <dbReference type="Proteomes" id="UP000539313"/>
    </source>
</evidence>
<reference evidence="1 2" key="1">
    <citation type="submission" date="2020-08" db="EMBL/GenBank/DDBJ databases">
        <title>Sequencing the genomes of 1000 actinobacteria strains.</title>
        <authorList>
            <person name="Klenk H.-P."/>
        </authorList>
    </citation>
    <scope>NUCLEOTIDE SEQUENCE [LARGE SCALE GENOMIC DNA]</scope>
    <source>
        <strain evidence="1 2">DSM 45823</strain>
    </source>
</reference>
<evidence type="ECO:0000313" key="1">
    <source>
        <dbReference type="EMBL" id="MBA9006082.1"/>
    </source>
</evidence>
<dbReference type="Proteomes" id="UP000539313">
    <property type="component" value="Unassembled WGS sequence"/>
</dbReference>
<sequence length="184" mass="20674">MGERTVTRRLRRRRTVGVPAEPELLGIYLNDHLAGATAGVELARRLARAHQGTPAGPELARLAAEIAEDRRSLQAMMESLGVRVRRWMMLAGWLGEKAGRLKPNGRLLSRSPLSSVIELEVMRLGVEGKLAAWRLLRTVADHDRRLDRARLDRLAERAERQSRLLEELRVRSVEDIIGAGEPVK</sequence>
<dbReference type="AlphaFoldDB" id="A0A7W3N262"/>
<accession>A0A7W3N262</accession>
<keyword evidence="2" id="KW-1185">Reference proteome</keyword>
<proteinExistence type="predicted"/>
<dbReference type="EMBL" id="JACJII010000001">
    <property type="protein sequence ID" value="MBA9006082.1"/>
    <property type="molecule type" value="Genomic_DNA"/>
</dbReference>
<protein>
    <submittedName>
        <fullName evidence="1">Uncharacterized protein</fullName>
    </submittedName>
</protein>
<organism evidence="1 2">
    <name type="scientific">Thermomonospora cellulosilytica</name>
    <dbReference type="NCBI Taxonomy" id="1411118"/>
    <lineage>
        <taxon>Bacteria</taxon>
        <taxon>Bacillati</taxon>
        <taxon>Actinomycetota</taxon>
        <taxon>Actinomycetes</taxon>
        <taxon>Streptosporangiales</taxon>
        <taxon>Thermomonosporaceae</taxon>
        <taxon>Thermomonospora</taxon>
    </lineage>
</organism>
<gene>
    <name evidence="1" type="ORF">HNR21_004964</name>
</gene>
<comment type="caution">
    <text evidence="1">The sequence shown here is derived from an EMBL/GenBank/DDBJ whole genome shotgun (WGS) entry which is preliminary data.</text>
</comment>